<comment type="caution">
    <text evidence="2">The sequence shown here is derived from an EMBL/GenBank/DDBJ whole genome shotgun (WGS) entry which is preliminary data.</text>
</comment>
<reference evidence="2 3" key="1">
    <citation type="submission" date="2023-07" db="EMBL/GenBank/DDBJ databases">
        <authorList>
            <person name="Girao M."/>
            <person name="Carvalho M.F."/>
        </authorList>
    </citation>
    <scope>NUCLEOTIDE SEQUENCE [LARGE SCALE GENOMIC DNA]</scope>
    <source>
        <strain evidence="2 3">YIM65754</strain>
    </source>
</reference>
<evidence type="ECO:0000256" key="1">
    <source>
        <dbReference type="SAM" id="MobiDB-lite"/>
    </source>
</evidence>
<organism evidence="2 3">
    <name type="scientific">Rhodococcus artemisiae</name>
    <dbReference type="NCBI Taxonomy" id="714159"/>
    <lineage>
        <taxon>Bacteria</taxon>
        <taxon>Bacillati</taxon>
        <taxon>Actinomycetota</taxon>
        <taxon>Actinomycetes</taxon>
        <taxon>Mycobacteriales</taxon>
        <taxon>Nocardiaceae</taxon>
        <taxon>Rhodococcus</taxon>
    </lineage>
</organism>
<keyword evidence="3" id="KW-1185">Reference proteome</keyword>
<dbReference type="InterPro" id="IPR036689">
    <property type="entry name" value="ESAT-6-like_sf"/>
</dbReference>
<protein>
    <recommendedName>
        <fullName evidence="4">WXG100 family type VII secretion target</fullName>
    </recommendedName>
</protein>
<name>A0ABU7LKL0_9NOCA</name>
<dbReference type="RefSeq" id="WP_330137199.1">
    <property type="nucleotide sequence ID" value="NZ_JAUTXY010000027.1"/>
</dbReference>
<feature type="region of interest" description="Disordered" evidence="1">
    <location>
        <begin position="245"/>
        <end position="267"/>
    </location>
</feature>
<dbReference type="EMBL" id="JAUTXY010000027">
    <property type="protein sequence ID" value="MEE2062101.1"/>
    <property type="molecule type" value="Genomic_DNA"/>
</dbReference>
<feature type="compositionally biased region" description="Low complexity" evidence="1">
    <location>
        <begin position="381"/>
        <end position="392"/>
    </location>
</feature>
<evidence type="ECO:0008006" key="4">
    <source>
        <dbReference type="Google" id="ProtNLM"/>
    </source>
</evidence>
<evidence type="ECO:0000313" key="2">
    <source>
        <dbReference type="EMBL" id="MEE2062101.1"/>
    </source>
</evidence>
<sequence length="444" mass="45214">MSSRVGLVELLDAGAPGLDFFAAYLPRAHRVGIAGRVTVDGLRARYDEQIGLDVSVLADDAAVLTRLVADLEGRVEEQTDGVHALRSAWRGDAGDLARDDLDRAVQRGAMLYEAVHALARACTGAVDGITRAVNEKSSAVGLFADMSVDGRTPEDIDAIIAGARGGTEGPTAEQVALWCAEAGTPAARPDGVAAWCTQWLHEVFAPTITARIDRFIEVCGIADATVDDHLAAVVRAFDLLDASTSAPESAQQLGGGSRGTTDTAGGQDDVLRATADLVDAGRDLVEAVADLTGAVADLATTAVEGATAFTEAVTSGIFRPSVEEVAPRSVPESPVPEAPTGFVPDSREPAPAPAPRPAATPSEPDASVTLPSEPDASVTLPSESSSSEDTGPPSGPVVAQAPAGGRAVNRRSGANSGAAITDPGDAGRPRDDGDGVVLAEAGPL</sequence>
<feature type="region of interest" description="Disordered" evidence="1">
    <location>
        <begin position="324"/>
        <end position="444"/>
    </location>
</feature>
<accession>A0ABU7LKL0</accession>
<dbReference type="Proteomes" id="UP001336020">
    <property type="component" value="Unassembled WGS sequence"/>
</dbReference>
<evidence type="ECO:0000313" key="3">
    <source>
        <dbReference type="Proteomes" id="UP001336020"/>
    </source>
</evidence>
<proteinExistence type="predicted"/>
<dbReference type="SUPFAM" id="SSF140453">
    <property type="entry name" value="EsxAB dimer-like"/>
    <property type="match status" value="1"/>
</dbReference>
<gene>
    <name evidence="2" type="ORF">Q7514_31715</name>
</gene>